<feature type="non-terminal residue" evidence="2">
    <location>
        <position position="55"/>
    </location>
</feature>
<feature type="region of interest" description="Disordered" evidence="1">
    <location>
        <begin position="1"/>
        <end position="23"/>
    </location>
</feature>
<protein>
    <submittedName>
        <fullName evidence="2">Uncharacterized protein</fullName>
    </submittedName>
</protein>
<feature type="compositionally biased region" description="Basic residues" evidence="1">
    <location>
        <begin position="1"/>
        <end position="10"/>
    </location>
</feature>
<proteinExistence type="predicted"/>
<reference evidence="2 3" key="1">
    <citation type="submission" date="2019-01" db="EMBL/GenBank/DDBJ databases">
        <title>Draft genome sequences of three monokaryotic isolates of the white-rot basidiomycete fungus Dichomitus squalens.</title>
        <authorList>
            <consortium name="DOE Joint Genome Institute"/>
            <person name="Lopez S.C."/>
            <person name="Andreopoulos B."/>
            <person name="Pangilinan J."/>
            <person name="Lipzen A."/>
            <person name="Riley R."/>
            <person name="Ahrendt S."/>
            <person name="Ng V."/>
            <person name="Barry K."/>
            <person name="Daum C."/>
            <person name="Grigoriev I.V."/>
            <person name="Hilden K.S."/>
            <person name="Makela M.R."/>
            <person name="de Vries R.P."/>
        </authorList>
    </citation>
    <scope>NUCLEOTIDE SEQUENCE [LARGE SCALE GENOMIC DNA]</scope>
    <source>
        <strain evidence="2 3">CBS 464.89</strain>
    </source>
</reference>
<dbReference type="Proteomes" id="UP000292082">
    <property type="component" value="Unassembled WGS sequence"/>
</dbReference>
<evidence type="ECO:0000256" key="1">
    <source>
        <dbReference type="SAM" id="MobiDB-lite"/>
    </source>
</evidence>
<evidence type="ECO:0000313" key="2">
    <source>
        <dbReference type="EMBL" id="TBU62239.1"/>
    </source>
</evidence>
<organism evidence="2 3">
    <name type="scientific">Dichomitus squalens</name>
    <dbReference type="NCBI Taxonomy" id="114155"/>
    <lineage>
        <taxon>Eukaryota</taxon>
        <taxon>Fungi</taxon>
        <taxon>Dikarya</taxon>
        <taxon>Basidiomycota</taxon>
        <taxon>Agaricomycotina</taxon>
        <taxon>Agaricomycetes</taxon>
        <taxon>Polyporales</taxon>
        <taxon>Polyporaceae</taxon>
        <taxon>Dichomitus</taxon>
    </lineage>
</organism>
<accession>A0A4Q9Q4S8</accession>
<feature type="non-terminal residue" evidence="2">
    <location>
        <position position="1"/>
    </location>
</feature>
<sequence length="55" mass="6294">TATKKGRPRKSAQWPPPEDQRGAKSVYARNWYAQSSGTQADFEAHYKTLTPSERR</sequence>
<keyword evidence="3" id="KW-1185">Reference proteome</keyword>
<name>A0A4Q9Q4S8_9APHY</name>
<dbReference type="AlphaFoldDB" id="A0A4Q9Q4S8"/>
<gene>
    <name evidence="2" type="ORF">BD310DRAFT_764105</name>
</gene>
<evidence type="ECO:0000313" key="3">
    <source>
        <dbReference type="Proteomes" id="UP000292082"/>
    </source>
</evidence>
<dbReference type="EMBL" id="ML145094">
    <property type="protein sequence ID" value="TBU62239.1"/>
    <property type="molecule type" value="Genomic_DNA"/>
</dbReference>